<keyword evidence="3" id="KW-1185">Reference proteome</keyword>
<dbReference type="InterPro" id="IPR039694">
    <property type="entry name" value="WDR11"/>
</dbReference>
<organism evidence="2 3">
    <name type="scientific">Lactuca saligna</name>
    <name type="common">Willowleaf lettuce</name>
    <dbReference type="NCBI Taxonomy" id="75948"/>
    <lineage>
        <taxon>Eukaryota</taxon>
        <taxon>Viridiplantae</taxon>
        <taxon>Streptophyta</taxon>
        <taxon>Embryophyta</taxon>
        <taxon>Tracheophyta</taxon>
        <taxon>Spermatophyta</taxon>
        <taxon>Magnoliopsida</taxon>
        <taxon>eudicotyledons</taxon>
        <taxon>Gunneridae</taxon>
        <taxon>Pentapetalae</taxon>
        <taxon>asterids</taxon>
        <taxon>campanulids</taxon>
        <taxon>Asterales</taxon>
        <taxon>Asteraceae</taxon>
        <taxon>Cichorioideae</taxon>
        <taxon>Cichorieae</taxon>
        <taxon>Lactucinae</taxon>
        <taxon>Lactuca</taxon>
    </lineage>
</organism>
<dbReference type="EMBL" id="OX465081">
    <property type="protein sequence ID" value="CAI9284659.1"/>
    <property type="molecule type" value="Genomic_DNA"/>
</dbReference>
<protein>
    <recommendedName>
        <fullName evidence="1">WDR11 TPR domain-containing protein</fullName>
    </recommendedName>
</protein>
<dbReference type="GO" id="GO:0005737">
    <property type="term" value="C:cytoplasm"/>
    <property type="evidence" value="ECO:0007669"/>
    <property type="project" value="TreeGrafter"/>
</dbReference>
<reference evidence="2" key="1">
    <citation type="submission" date="2023-04" db="EMBL/GenBank/DDBJ databases">
        <authorList>
            <person name="Vijverberg K."/>
            <person name="Xiong W."/>
            <person name="Schranz E."/>
        </authorList>
    </citation>
    <scope>NUCLEOTIDE SEQUENCE</scope>
</reference>
<dbReference type="InterPro" id="IPR057854">
    <property type="entry name" value="TPR_WDR11"/>
</dbReference>
<evidence type="ECO:0000313" key="2">
    <source>
        <dbReference type="EMBL" id="CAI9284659.1"/>
    </source>
</evidence>
<dbReference type="Proteomes" id="UP001177003">
    <property type="component" value="Chromosome 5"/>
</dbReference>
<dbReference type="PANTHER" id="PTHR14593:SF7">
    <property type="entry name" value="WD40_YVTN REPEAT-LIKE-CONTAINING DOMAIN-CONTAINING PROTEIN-RELATED"/>
    <property type="match status" value="1"/>
</dbReference>
<name>A0AA35Z2U6_LACSI</name>
<feature type="domain" description="WDR11 TPR" evidence="1">
    <location>
        <begin position="111"/>
        <end position="258"/>
    </location>
</feature>
<dbReference type="AlphaFoldDB" id="A0AA35Z2U6"/>
<dbReference type="PANTHER" id="PTHR14593">
    <property type="entry name" value="WD REPEAT-CONTAINING PROTEIN 11"/>
    <property type="match status" value="1"/>
</dbReference>
<dbReference type="Pfam" id="PF23753">
    <property type="entry name" value="TPR_WDR11"/>
    <property type="match status" value="1"/>
</dbReference>
<accession>A0AA35Z2U6</accession>
<evidence type="ECO:0000313" key="3">
    <source>
        <dbReference type="Proteomes" id="UP001177003"/>
    </source>
</evidence>
<gene>
    <name evidence="2" type="ORF">LSALG_LOCUS24174</name>
</gene>
<sequence>MEGYPSINSSRFRPPTPLQIHSHTLSQKIQSLQPPTPHLHQTTNTTTNKVVIKLGLATRPIFGDVHHEEEICTKSNGELRMMAFAQEELWENLVSVLLCMKTWRVNKLFKTKSMNSFFFYPNALCAVTLSPTVSRSLSELAVKVVATNMVRTGRSLSGTHLLCVVGRYQEACSQLQDAGCWTDATTLAVTHLKGSDYSRVMKRWAEHVLNADNNMWRVLIIYVTVACLQEALAVLHEAHRPDSAPMFIIACREIYYVTFFSQSTIPYFSKDDTFIMDSR</sequence>
<evidence type="ECO:0000259" key="1">
    <source>
        <dbReference type="Pfam" id="PF23753"/>
    </source>
</evidence>
<proteinExistence type="predicted"/>